<evidence type="ECO:0000256" key="2">
    <source>
        <dbReference type="RuleBase" id="RU003616"/>
    </source>
</evidence>
<organism evidence="4 5">
    <name type="scientific">Candidatus Nitrosymbiomonas proteolyticus</name>
    <dbReference type="NCBI Taxonomy" id="2608984"/>
    <lineage>
        <taxon>Bacteria</taxon>
        <taxon>Bacillati</taxon>
        <taxon>Armatimonadota</taxon>
        <taxon>Armatimonadota incertae sedis</taxon>
        <taxon>Candidatus Nitrosymbiomonas</taxon>
    </lineage>
</organism>
<evidence type="ECO:0000256" key="1">
    <source>
        <dbReference type="PROSITE-ProRule" id="PRU00285"/>
    </source>
</evidence>
<reference evidence="4" key="1">
    <citation type="journal article" name="DNA Res.">
        <title>The physiological potential of anammox bacteria as revealed by their core genome structure.</title>
        <authorList>
            <person name="Okubo T."/>
            <person name="Toyoda A."/>
            <person name="Fukuhara K."/>
            <person name="Uchiyama I."/>
            <person name="Harigaya Y."/>
            <person name="Kuroiwa M."/>
            <person name="Suzuki T."/>
            <person name="Murakami Y."/>
            <person name="Suwa Y."/>
            <person name="Takami H."/>
        </authorList>
    </citation>
    <scope>NUCLEOTIDE SEQUENCE</scope>
    <source>
        <strain evidence="4">317325-2</strain>
    </source>
</reference>
<dbReference type="PROSITE" id="PS01031">
    <property type="entry name" value="SHSP"/>
    <property type="match status" value="1"/>
</dbReference>
<dbReference type="Gene3D" id="2.60.40.790">
    <property type="match status" value="1"/>
</dbReference>
<dbReference type="SUPFAM" id="SSF49764">
    <property type="entry name" value="HSP20-like chaperones"/>
    <property type="match status" value="1"/>
</dbReference>
<dbReference type="InterPro" id="IPR008978">
    <property type="entry name" value="HSP20-like_chaperone"/>
</dbReference>
<dbReference type="KEGG" id="npy:NPRO_20130"/>
<dbReference type="InterPro" id="IPR031107">
    <property type="entry name" value="Small_HSP"/>
</dbReference>
<proteinExistence type="inferred from homology"/>
<evidence type="ECO:0000313" key="4">
    <source>
        <dbReference type="EMBL" id="BBO24418.1"/>
    </source>
</evidence>
<sequence length="141" mass="15974">MSTLQTQSNIQPFDRWSRLIDELLPPLDELRTGWRPHVDVKETDEAFIFYADVPGIDPKDIEVEVLGDTLTLSGKREFSNEERADDYIRRERCYGSFHRRYALTTAVAEDKVVAEVSNGVLKVTAPKVAQAAPHKVTVTVD</sequence>
<gene>
    <name evidence="4" type="ORF">NPRO_20130</name>
</gene>
<dbReference type="Proteomes" id="UP000662873">
    <property type="component" value="Chromosome"/>
</dbReference>
<keyword evidence="4" id="KW-0346">Stress response</keyword>
<dbReference type="CDD" id="cd06464">
    <property type="entry name" value="ACD_sHsps-like"/>
    <property type="match status" value="1"/>
</dbReference>
<protein>
    <submittedName>
        <fullName evidence="4">Heat shock protein Hsp20</fullName>
    </submittedName>
</protein>
<evidence type="ECO:0000259" key="3">
    <source>
        <dbReference type="PROSITE" id="PS01031"/>
    </source>
</evidence>
<name>A0A809RCP1_9BACT</name>
<dbReference type="Pfam" id="PF00011">
    <property type="entry name" value="HSP20"/>
    <property type="match status" value="1"/>
</dbReference>
<accession>A0A809RCP1</accession>
<evidence type="ECO:0000313" key="5">
    <source>
        <dbReference type="Proteomes" id="UP000662873"/>
    </source>
</evidence>
<dbReference type="InterPro" id="IPR002068">
    <property type="entry name" value="A-crystallin/Hsp20_dom"/>
</dbReference>
<feature type="domain" description="SHSP" evidence="3">
    <location>
        <begin position="29"/>
        <end position="141"/>
    </location>
</feature>
<dbReference type="EMBL" id="AP021858">
    <property type="protein sequence ID" value="BBO24418.1"/>
    <property type="molecule type" value="Genomic_DNA"/>
</dbReference>
<dbReference type="AlphaFoldDB" id="A0A809RCP1"/>
<dbReference type="PANTHER" id="PTHR11527">
    <property type="entry name" value="HEAT-SHOCK PROTEIN 20 FAMILY MEMBER"/>
    <property type="match status" value="1"/>
</dbReference>
<comment type="similarity">
    <text evidence="1 2">Belongs to the small heat shock protein (HSP20) family.</text>
</comment>